<dbReference type="FunFam" id="3.40.50.150:FF:000033">
    <property type="entry name" value="Histone-lysine N-methyltransferase, H3 lysine-79 specific"/>
    <property type="match status" value="1"/>
</dbReference>
<feature type="compositionally biased region" description="Polar residues" evidence="16">
    <location>
        <begin position="608"/>
        <end position="619"/>
    </location>
</feature>
<comment type="function">
    <text evidence="15">Histone methyltransferase that specifically trimethylates histone H3 to form H3K79me3. This methylation is required for telomere silencing and for the pachytene checkpoint during the meiotic cell cycle by allowing the recruitment of RAD9 to double strand breaks. Nucleosomes are preferred as substrate compared to free histone.</text>
</comment>
<keyword evidence="6 15" id="KW-0808">Transferase</keyword>
<evidence type="ECO:0000259" key="18">
    <source>
        <dbReference type="PROSITE" id="PS51569"/>
    </source>
</evidence>
<dbReference type="GO" id="GO:0005783">
    <property type="term" value="C:endoplasmic reticulum"/>
    <property type="evidence" value="ECO:0007669"/>
    <property type="project" value="TreeGrafter"/>
</dbReference>
<feature type="compositionally biased region" description="Basic and acidic residues" evidence="16">
    <location>
        <begin position="199"/>
        <end position="211"/>
    </location>
</feature>
<accession>A0A433D7I5</accession>
<reference evidence="19 20" key="1">
    <citation type="journal article" date="2018" name="New Phytol.">
        <title>Phylogenomics of Endogonaceae and evolution of mycorrhizas within Mucoromycota.</title>
        <authorList>
            <person name="Chang Y."/>
            <person name="Desiro A."/>
            <person name="Na H."/>
            <person name="Sandor L."/>
            <person name="Lipzen A."/>
            <person name="Clum A."/>
            <person name="Barry K."/>
            <person name="Grigoriev I.V."/>
            <person name="Martin F.M."/>
            <person name="Stajich J.E."/>
            <person name="Smith M.E."/>
            <person name="Bonito G."/>
            <person name="Spatafora J.W."/>
        </authorList>
    </citation>
    <scope>NUCLEOTIDE SEQUENCE [LARGE SCALE GENOMIC DNA]</scope>
    <source>
        <strain evidence="19 20">GMNB39</strain>
    </source>
</reference>
<feature type="compositionally biased region" description="Basic and acidic residues" evidence="16">
    <location>
        <begin position="545"/>
        <end position="557"/>
    </location>
</feature>
<keyword evidence="8 17" id="KW-0812">Transmembrane</keyword>
<evidence type="ECO:0000256" key="7">
    <source>
        <dbReference type="ARBA" id="ARBA00022691"/>
    </source>
</evidence>
<evidence type="ECO:0000256" key="17">
    <source>
        <dbReference type="SAM" id="Phobius"/>
    </source>
</evidence>
<dbReference type="CDD" id="cd12935">
    <property type="entry name" value="LEM_like"/>
    <property type="match status" value="1"/>
</dbReference>
<feature type="compositionally biased region" description="Low complexity" evidence="16">
    <location>
        <begin position="315"/>
        <end position="329"/>
    </location>
</feature>
<dbReference type="InterPro" id="IPR029063">
    <property type="entry name" value="SAM-dependent_MTases_sf"/>
</dbReference>
<name>A0A433D7I5_9FUNG</name>
<feature type="region of interest" description="Disordered" evidence="16">
    <location>
        <begin position="513"/>
        <end position="760"/>
    </location>
</feature>
<dbReference type="CDD" id="cd22852">
    <property type="entry name" value="SMN_C"/>
    <property type="match status" value="1"/>
</dbReference>
<dbReference type="Pfam" id="PF20636">
    <property type="entry name" value="SMN_G2-BD"/>
    <property type="match status" value="1"/>
</dbReference>
<dbReference type="InterPro" id="IPR049481">
    <property type="entry name" value="SMN_G2-BD"/>
</dbReference>
<evidence type="ECO:0000256" key="2">
    <source>
        <dbReference type="ARBA" id="ARBA00012190"/>
    </source>
</evidence>
<feature type="compositionally biased region" description="Acidic residues" evidence="16">
    <location>
        <begin position="301"/>
        <end position="313"/>
    </location>
</feature>
<feature type="compositionally biased region" description="Basic and acidic residues" evidence="16">
    <location>
        <begin position="635"/>
        <end position="649"/>
    </location>
</feature>
<keyword evidence="11 17" id="KW-0472">Membrane</keyword>
<comment type="subcellular location">
    <subcellularLocation>
        <location evidence="1">Nucleus inner membrane</location>
    </subcellularLocation>
</comment>
<feature type="compositionally biased region" description="Polar residues" evidence="16">
    <location>
        <begin position="1339"/>
        <end position="1349"/>
    </location>
</feature>
<feature type="compositionally biased region" description="Pro residues" evidence="16">
    <location>
        <begin position="330"/>
        <end position="339"/>
    </location>
</feature>
<dbReference type="InterPro" id="IPR041885">
    <property type="entry name" value="MAN1_winged_helix_dom"/>
</dbReference>
<dbReference type="InterPro" id="IPR025856">
    <property type="entry name" value="HeH/LEM_domain"/>
</dbReference>
<dbReference type="CDD" id="cd22851">
    <property type="entry name" value="SMN_N"/>
    <property type="match status" value="1"/>
</dbReference>
<feature type="region of interest" description="Disordered" evidence="16">
    <location>
        <begin position="782"/>
        <end position="801"/>
    </location>
</feature>
<dbReference type="GO" id="GO:0034399">
    <property type="term" value="C:nuclear periphery"/>
    <property type="evidence" value="ECO:0007669"/>
    <property type="project" value="TreeGrafter"/>
</dbReference>
<comment type="miscellaneous">
    <text evidence="15">In contrast to other lysine histone methyltransferases, it does not contain a SET domain, suggesting the existence of another mechanism for methylation of lysine residues of histones.</text>
</comment>
<keyword evidence="10 17" id="KW-1133">Transmembrane helix</keyword>
<keyword evidence="7 15" id="KW-0949">S-adenosyl-L-methionine</keyword>
<evidence type="ECO:0000256" key="8">
    <source>
        <dbReference type="ARBA" id="ARBA00022692"/>
    </source>
</evidence>
<feature type="compositionally biased region" description="Polar residues" evidence="16">
    <location>
        <begin position="1473"/>
        <end position="1482"/>
    </location>
</feature>
<dbReference type="Proteomes" id="UP000268093">
    <property type="component" value="Unassembled WGS sequence"/>
</dbReference>
<feature type="domain" description="DOT1" evidence="18">
    <location>
        <begin position="827"/>
        <end position="1162"/>
    </location>
</feature>
<feature type="region of interest" description="Disordered" evidence="16">
    <location>
        <begin position="1276"/>
        <end position="1353"/>
    </location>
</feature>
<evidence type="ECO:0000256" key="3">
    <source>
        <dbReference type="ARBA" id="ARBA00020987"/>
    </source>
</evidence>
<feature type="transmembrane region" description="Helical" evidence="17">
    <location>
        <begin position="1551"/>
        <end position="1572"/>
    </location>
</feature>
<evidence type="ECO:0000313" key="20">
    <source>
        <dbReference type="Proteomes" id="UP000268093"/>
    </source>
</evidence>
<comment type="similarity">
    <text evidence="15">Belongs to the class I-like SAM-binding methyltransferase superfamily. DOT1 family.</text>
</comment>
<dbReference type="PROSITE" id="PS51569">
    <property type="entry name" value="DOT1"/>
    <property type="match status" value="1"/>
</dbReference>
<dbReference type="InterPro" id="IPR018996">
    <property type="entry name" value="Man1/Src1-like_C"/>
</dbReference>
<feature type="compositionally biased region" description="Low complexity" evidence="16">
    <location>
        <begin position="782"/>
        <end position="797"/>
    </location>
</feature>
<evidence type="ECO:0000256" key="13">
    <source>
        <dbReference type="ARBA" id="ARBA00029821"/>
    </source>
</evidence>
<comment type="catalytic activity">
    <reaction evidence="14 15">
        <text>L-lysyl(79)-[histone H3] + 3 S-adenosyl-L-methionine = N(6),N(6),N(6)-trimethyl-L-lysyl(79)-[histone H3] + 3 S-adenosyl-L-homocysteine + 3 H(+)</text>
        <dbReference type="Rhea" id="RHEA:60328"/>
        <dbReference type="Rhea" id="RHEA-COMP:15549"/>
        <dbReference type="Rhea" id="RHEA-COMP:15552"/>
        <dbReference type="ChEBI" id="CHEBI:15378"/>
        <dbReference type="ChEBI" id="CHEBI:29969"/>
        <dbReference type="ChEBI" id="CHEBI:57856"/>
        <dbReference type="ChEBI" id="CHEBI:59789"/>
        <dbReference type="ChEBI" id="CHEBI:61961"/>
        <dbReference type="EC" id="2.1.1.360"/>
    </reaction>
</comment>
<dbReference type="Pfam" id="PF20635">
    <property type="entry name" value="SMN_YG-box"/>
    <property type="match status" value="1"/>
</dbReference>
<feature type="compositionally biased region" description="Low complexity" evidence="16">
    <location>
        <begin position="739"/>
        <end position="751"/>
    </location>
</feature>
<evidence type="ECO:0000256" key="10">
    <source>
        <dbReference type="ARBA" id="ARBA00022989"/>
    </source>
</evidence>
<feature type="region of interest" description="Disordered" evidence="16">
    <location>
        <begin position="475"/>
        <end position="498"/>
    </location>
</feature>
<dbReference type="Pfam" id="PF09402">
    <property type="entry name" value="MSC"/>
    <property type="match status" value="1"/>
</dbReference>
<evidence type="ECO:0000256" key="11">
    <source>
        <dbReference type="ARBA" id="ARBA00023136"/>
    </source>
</evidence>
<feature type="compositionally biased region" description="Polar residues" evidence="16">
    <location>
        <begin position="224"/>
        <end position="234"/>
    </location>
</feature>
<dbReference type="Gene3D" id="1.10.10.1180">
    <property type="entry name" value="MAN1, winged-helix domain"/>
    <property type="match status" value="1"/>
</dbReference>
<feature type="compositionally biased region" description="Polar residues" evidence="16">
    <location>
        <begin position="1398"/>
        <end position="1409"/>
    </location>
</feature>
<feature type="transmembrane region" description="Helical" evidence="17">
    <location>
        <begin position="1772"/>
        <end position="1789"/>
    </location>
</feature>
<feature type="region of interest" description="Disordered" evidence="16">
    <location>
        <begin position="1379"/>
        <end position="1499"/>
    </location>
</feature>
<dbReference type="PANTHER" id="PTHR47808:SF2">
    <property type="entry name" value="LEM DOMAIN-CONTAINING PROTEIN 2"/>
    <property type="match status" value="1"/>
</dbReference>
<dbReference type="GO" id="GO:0071763">
    <property type="term" value="P:nuclear membrane organization"/>
    <property type="evidence" value="ECO:0007669"/>
    <property type="project" value="TreeGrafter"/>
</dbReference>
<feature type="region of interest" description="Disordered" evidence="16">
    <location>
        <begin position="301"/>
        <end position="339"/>
    </location>
</feature>
<dbReference type="GO" id="GO:0003682">
    <property type="term" value="F:chromatin binding"/>
    <property type="evidence" value="ECO:0007669"/>
    <property type="project" value="InterPro"/>
</dbReference>
<feature type="region of interest" description="Disordered" evidence="16">
    <location>
        <begin position="1"/>
        <end position="52"/>
    </location>
</feature>
<dbReference type="EMBL" id="RBNI01005359">
    <property type="protein sequence ID" value="RUP46793.1"/>
    <property type="molecule type" value="Genomic_DNA"/>
</dbReference>
<evidence type="ECO:0000256" key="12">
    <source>
        <dbReference type="ARBA" id="ARBA00023242"/>
    </source>
</evidence>
<protein>
    <recommendedName>
        <fullName evidence="3 15">Histone-lysine N-methyltransferase, H3 lysine-79 specific</fullName>
        <ecNumber evidence="2 15">2.1.1.360</ecNumber>
    </recommendedName>
    <alternativeName>
        <fullName evidence="13 15">Histone H3-K79 methyltransferase</fullName>
    </alternativeName>
</protein>
<proteinExistence type="inferred from homology"/>
<dbReference type="Pfam" id="PF08123">
    <property type="entry name" value="DOT1"/>
    <property type="match status" value="1"/>
</dbReference>
<keyword evidence="9 15" id="KW-0156">Chromatin regulator</keyword>
<evidence type="ECO:0000256" key="4">
    <source>
        <dbReference type="ARBA" id="ARBA00022553"/>
    </source>
</evidence>
<dbReference type="GO" id="GO:0005637">
    <property type="term" value="C:nuclear inner membrane"/>
    <property type="evidence" value="ECO:0007669"/>
    <property type="project" value="UniProtKB-SubCell"/>
</dbReference>
<gene>
    <name evidence="19" type="ORF">BC936DRAFT_146516</name>
</gene>
<feature type="region of interest" description="Disordered" evidence="16">
    <location>
        <begin position="188"/>
        <end position="245"/>
    </location>
</feature>
<comment type="caution">
    <text evidence="19">The sequence shown here is derived from an EMBL/GenBank/DDBJ whole genome shotgun (WGS) entry which is preliminary data.</text>
</comment>
<sequence>MSLQIHTRHSDASMEQDTYYEEEEKYYDEEGEGEGEGDDYDGGEQGEEDEDNNLVYRRAGSKSENADVWDDSALIEAWDSAVKEYQNWASLGGIVANLYFHLCYNPNPDVPQSEGKEVLSAGQATWQNRARPKGEIWDIGSEERGEQSFANPLIRHIFLARLRRAGSTLQDNTTVITGGSAAEVVSGAATGKLGSNGDENERKPSFKKSEKSPFSTRPSPAAREQSQSHGSPSQQKRKGAAAKIPKSNAQLPADASAAYADPSAQHAASLPYPGYYQPYMPSSQYYNSYWYPPAPATQEMEDVQQDGYGEEAAEPSQQQQYPGGPQPSGMYPPYPPYPQPGARRNHGDWNYMDMPKAPPLPPMSDLPDDEGLANLLMAWYFSGYYTGLYQQGERGWTAQSVDISGFYFEYGHGSCGAGPGWSGWWSGAPKLELVCRKGLRPKFSALAETTYPTRTMAAQPFLDDDDRLARPLKKHKRIYSEDDQTDLSGNNVSMNHDPDAEISSYLSFLRSMHSRAPPPQKRPAPALSNSNNKESRPVIPKKARKLDSLNETERDSPVETGRPPNGFNTSRQQTDHRANDVKRLPENGSNSKPRDIRSPNGKARSGKPVSTTASLSTDVSPMLVDPPADQPVMNAKHEEPTTKFEHPDDTLASSDKSSAPLIPNPPNGNKPKSPQHDHHSLDEPENPPPKGVPASVVDNTADAGTSKQSATPPPKGADSAPAKEKSIEPSAGDNDSPESTRATSNRTSSAAARDKSRSIKHSETIVRASIDKYKNYFHVAASTEDSDSTTSSHNSATPRDALRVQLEYPRIGVTENFLLLKPVKSNTKHKPSSPDDQEEDKDEYNPITDLIRTANVIADHYFPPEEASRLFGDDQQGVLREFVKHRNRHNGAGFVTAVNEFNETLRKVKEEGQVAKHVRRMGGPSYELVCHILYQVYSRTVAPHADSLNQYKAFSNTVYGEVNAILTKEFIERTKIDSQSVFVDMGCGIGNVVLQVAAMTGCEAHGIEIMETPCKFAKLQLKEYAARMRCEIIYLVNLAWQLPCGTIRIRLGDFLDSPELNEVLRRADVILVNNYAFDSTLNQKLCQLFLDLREGSRIISLKSFVPVGHKINDRNAHSPESILRVERFPYYTEAVSWTHNGGFYYVSTVDRTPVEEFYRKANTSVSHKISDDVTLRMQYLDDSARQVRVSSSLFAMDDTSYLEPDFDPSTLRVADLRKILLLHNVPFPSVSKKQDLINLFNNNVAANAASIIATQKKIKPSGRGILMVGDKKTSEQYYDSNEELEESPVEAKKERRGRKPTKREASSTLGEEIFAVPASKPRGRKKETTAPAEPVPTFESETPAATSSRLPARRGRKKGLMELIYIYIYIQKAETSMLTDTDDNTKPSRDKSPFSDHNPFQSSGESPQKSSRRKSGGVHHGRSTSRPRHVDYSSDLGTPLAKSGYFSPGQPTPPSNVGDASERIPAFPVNSPAALTTPTSAGPQKFMSPPLVSPMPGTEYLPEKKRSFSPFASTPAVAGTSMASAATPGVRSPKKKAKKKDQGEMIVEEEVYSWSSIWVVVFLAFVAYGVWWRNEKIKIGYCGQAEMMSRGSNNEAPHPLAFLFPTCIPCPAHAQCSNGQIECDSDFLRILNRFSLGGLIPLSDKCVPDSEKQERAVELAGELSHLLSIRAGDVECDVIKTDKSLPKDEVAGIKIKDAFELLIDLKNPSITDKQFQEYWRLALSDLKKHPDQVEFFNSTRCEGEYLVSRKPRLYLACRLRKNLVAILWKHKPVLAGIIFFSGLTYFLRLKWIARKQNAKVVGTLVQAVLNQLMDQEHFHYVDPVQFPYPCVPVAHLRDLLLAEEHSAKRRQYLWEGVRNVVEANSNVRARMMEVKGEPHRGWEWVGGISVKKEEPIYPVLYPAALPTAPL</sequence>
<keyword evidence="4" id="KW-0597">Phosphoprotein</keyword>
<evidence type="ECO:0000256" key="15">
    <source>
        <dbReference type="RuleBase" id="RU271113"/>
    </source>
</evidence>
<evidence type="ECO:0000256" key="16">
    <source>
        <dbReference type="SAM" id="MobiDB-lite"/>
    </source>
</evidence>
<evidence type="ECO:0000256" key="9">
    <source>
        <dbReference type="ARBA" id="ARBA00022853"/>
    </source>
</evidence>
<dbReference type="PANTHER" id="PTHR47808">
    <property type="entry name" value="INNER NUCLEAR MEMBRANE PROTEIN HEH2-RELATED"/>
    <property type="match status" value="1"/>
</dbReference>
<evidence type="ECO:0000313" key="19">
    <source>
        <dbReference type="EMBL" id="RUP46793.1"/>
    </source>
</evidence>
<dbReference type="Gene3D" id="1.10.260.170">
    <property type="match status" value="1"/>
</dbReference>
<feature type="compositionally biased region" description="Basic and acidic residues" evidence="16">
    <location>
        <begin position="1383"/>
        <end position="1394"/>
    </location>
</feature>
<dbReference type="OrthoDB" id="443402at2759"/>
<organism evidence="19 20">
    <name type="scientific">Jimgerdemannia flammicorona</name>
    <dbReference type="NCBI Taxonomy" id="994334"/>
    <lineage>
        <taxon>Eukaryota</taxon>
        <taxon>Fungi</taxon>
        <taxon>Fungi incertae sedis</taxon>
        <taxon>Mucoromycota</taxon>
        <taxon>Mucoromycotina</taxon>
        <taxon>Endogonomycetes</taxon>
        <taxon>Endogonales</taxon>
        <taxon>Endogonaceae</taxon>
        <taxon>Jimgerdemannia</taxon>
    </lineage>
</organism>
<feature type="compositionally biased region" description="Basic residues" evidence="16">
    <location>
        <begin position="1410"/>
        <end position="1427"/>
    </location>
</feature>
<evidence type="ECO:0000256" key="1">
    <source>
        <dbReference type="ARBA" id="ARBA00004540"/>
    </source>
</evidence>
<feature type="compositionally biased region" description="Basic and acidic residues" evidence="16">
    <location>
        <begin position="573"/>
        <end position="585"/>
    </location>
</feature>
<evidence type="ECO:0000256" key="14">
    <source>
        <dbReference type="ARBA" id="ARBA00047770"/>
    </source>
</evidence>
<dbReference type="GO" id="GO:0032259">
    <property type="term" value="P:methylation"/>
    <property type="evidence" value="ECO:0007669"/>
    <property type="project" value="UniProtKB-KW"/>
</dbReference>
<dbReference type="InterPro" id="IPR025789">
    <property type="entry name" value="DOT1_dom"/>
</dbReference>
<keyword evidence="20" id="KW-1185">Reference proteome</keyword>
<feature type="compositionally biased region" description="Acidic residues" evidence="16">
    <location>
        <begin position="18"/>
        <end position="52"/>
    </location>
</feature>
<dbReference type="Pfam" id="PF12949">
    <property type="entry name" value="HeH"/>
    <property type="match status" value="1"/>
</dbReference>
<dbReference type="Gene3D" id="3.40.50.150">
    <property type="entry name" value="Vaccinia Virus protein VP39"/>
    <property type="match status" value="1"/>
</dbReference>
<dbReference type="GO" id="GO:0140956">
    <property type="term" value="F:histone H3K79 trimethyltransferase activity"/>
    <property type="evidence" value="ECO:0007669"/>
    <property type="project" value="UniProtKB-EC"/>
</dbReference>
<keyword evidence="12 15" id="KW-0539">Nucleus</keyword>
<evidence type="ECO:0000256" key="6">
    <source>
        <dbReference type="ARBA" id="ARBA00022679"/>
    </source>
</evidence>
<dbReference type="InterPro" id="IPR047313">
    <property type="entry name" value="SMN_C"/>
</dbReference>
<dbReference type="EC" id="2.1.1.360" evidence="2 15"/>
<keyword evidence="5 15" id="KW-0489">Methyltransferase</keyword>
<dbReference type="SUPFAM" id="SSF53335">
    <property type="entry name" value="S-adenosyl-L-methionine-dependent methyltransferases"/>
    <property type="match status" value="1"/>
</dbReference>
<dbReference type="InterPro" id="IPR044780">
    <property type="entry name" value="Heh2/Src1"/>
</dbReference>
<evidence type="ECO:0000256" key="5">
    <source>
        <dbReference type="ARBA" id="ARBA00022603"/>
    </source>
</evidence>